<gene>
    <name evidence="2" type="ORF">E1I69_08500</name>
</gene>
<name>A0A4S3PVY5_9BACI</name>
<protein>
    <submittedName>
        <fullName evidence="2">PIN domain-containing protein</fullName>
    </submittedName>
</protein>
<evidence type="ECO:0000313" key="2">
    <source>
        <dbReference type="EMBL" id="THE13132.1"/>
    </source>
</evidence>
<dbReference type="OrthoDB" id="9789052at2"/>
<dbReference type="EMBL" id="SLUB01000011">
    <property type="protein sequence ID" value="THE13132.1"/>
    <property type="molecule type" value="Genomic_DNA"/>
</dbReference>
<comment type="caution">
    <text evidence="2">The sequence shown here is derived from an EMBL/GenBank/DDBJ whole genome shotgun (WGS) entry which is preliminary data.</text>
</comment>
<dbReference type="InterPro" id="IPR002716">
    <property type="entry name" value="PIN_dom"/>
</dbReference>
<sequence length="140" mass="16200">MDNLLLDANVIIRFLTNDDEIQSPLSYKVFERAVHGKYTLVISPLIVAECTWVLQMNRYGYTKADIADKFTQLILSPGIKSIDEETILKSLQDFSKHNVDFIDAYLSNISIFNNKYPIVTWNKKDFNRLGCEFFIPENIV</sequence>
<keyword evidence="3" id="KW-1185">Reference proteome</keyword>
<accession>A0A4S3PVY5</accession>
<dbReference type="Pfam" id="PF01850">
    <property type="entry name" value="PIN"/>
    <property type="match status" value="1"/>
</dbReference>
<reference evidence="2 3" key="1">
    <citation type="journal article" date="2019" name="Indoor Air">
        <title>Impacts of indoor surface finishes on bacterial viability.</title>
        <authorList>
            <person name="Hu J."/>
            <person name="Maamar S.B."/>
            <person name="Glawe A.J."/>
            <person name="Gottel N."/>
            <person name="Gilbert J.A."/>
            <person name="Hartmann E.M."/>
        </authorList>
    </citation>
    <scope>NUCLEOTIDE SEQUENCE [LARGE SCALE GENOMIC DNA]</scope>
    <source>
        <strain evidence="2 3">AF060A6</strain>
    </source>
</reference>
<feature type="domain" description="PIN" evidence="1">
    <location>
        <begin position="5"/>
        <end position="107"/>
    </location>
</feature>
<dbReference type="Proteomes" id="UP000306477">
    <property type="component" value="Unassembled WGS sequence"/>
</dbReference>
<dbReference type="RefSeq" id="WP_136379183.1">
    <property type="nucleotide sequence ID" value="NZ_SLUB01000011.1"/>
</dbReference>
<evidence type="ECO:0000313" key="3">
    <source>
        <dbReference type="Proteomes" id="UP000306477"/>
    </source>
</evidence>
<proteinExistence type="predicted"/>
<dbReference type="SUPFAM" id="SSF88723">
    <property type="entry name" value="PIN domain-like"/>
    <property type="match status" value="1"/>
</dbReference>
<organism evidence="2 3">
    <name type="scientific">Bacillus timonensis</name>
    <dbReference type="NCBI Taxonomy" id="1033734"/>
    <lineage>
        <taxon>Bacteria</taxon>
        <taxon>Bacillati</taxon>
        <taxon>Bacillota</taxon>
        <taxon>Bacilli</taxon>
        <taxon>Bacillales</taxon>
        <taxon>Bacillaceae</taxon>
        <taxon>Bacillus</taxon>
    </lineage>
</organism>
<dbReference type="InterPro" id="IPR029060">
    <property type="entry name" value="PIN-like_dom_sf"/>
</dbReference>
<evidence type="ECO:0000259" key="1">
    <source>
        <dbReference type="Pfam" id="PF01850"/>
    </source>
</evidence>
<dbReference type="AlphaFoldDB" id="A0A4S3PVY5"/>
<dbReference type="Gene3D" id="3.40.50.1010">
    <property type="entry name" value="5'-nuclease"/>
    <property type="match status" value="1"/>
</dbReference>